<sequence>VEEDDSATVTSTPNFISCDQYIVYSPSFVVPAFYFNVWDQQGVQLTLVQLLQSGMFRFDPSAKFDKTTFGLSEPGSAFPLLSQGDHPVLGIRCWYFHPCESSAAVNELVGEVTSPDASEGDRLRCWMKMWFLVLGSVVNL</sequence>
<evidence type="ECO:0000313" key="2">
    <source>
        <dbReference type="Proteomes" id="UP000886501"/>
    </source>
</evidence>
<feature type="non-terminal residue" evidence="1">
    <location>
        <position position="1"/>
    </location>
</feature>
<reference evidence="1" key="2">
    <citation type="journal article" date="2020" name="Nat. Commun.">
        <title>Large-scale genome sequencing of mycorrhizal fungi provides insights into the early evolution of symbiotic traits.</title>
        <authorList>
            <person name="Miyauchi S."/>
            <person name="Kiss E."/>
            <person name="Kuo A."/>
            <person name="Drula E."/>
            <person name="Kohler A."/>
            <person name="Sanchez-Garcia M."/>
            <person name="Morin E."/>
            <person name="Andreopoulos B."/>
            <person name="Barry K.W."/>
            <person name="Bonito G."/>
            <person name="Buee M."/>
            <person name="Carver A."/>
            <person name="Chen C."/>
            <person name="Cichocki N."/>
            <person name="Clum A."/>
            <person name="Culley D."/>
            <person name="Crous P.W."/>
            <person name="Fauchery L."/>
            <person name="Girlanda M."/>
            <person name="Hayes R.D."/>
            <person name="Keri Z."/>
            <person name="LaButti K."/>
            <person name="Lipzen A."/>
            <person name="Lombard V."/>
            <person name="Magnuson J."/>
            <person name="Maillard F."/>
            <person name="Murat C."/>
            <person name="Nolan M."/>
            <person name="Ohm R.A."/>
            <person name="Pangilinan J."/>
            <person name="Pereira M.F."/>
            <person name="Perotto S."/>
            <person name="Peter M."/>
            <person name="Pfister S."/>
            <person name="Riley R."/>
            <person name="Sitrit Y."/>
            <person name="Stielow J.B."/>
            <person name="Szollosi G."/>
            <person name="Zifcakova L."/>
            <person name="Stursova M."/>
            <person name="Spatafora J.W."/>
            <person name="Tedersoo L."/>
            <person name="Vaario L.M."/>
            <person name="Yamada A."/>
            <person name="Yan M."/>
            <person name="Wang P."/>
            <person name="Xu J."/>
            <person name="Bruns T."/>
            <person name="Baldrian P."/>
            <person name="Vilgalys R."/>
            <person name="Dunand C."/>
            <person name="Henrissat B."/>
            <person name="Grigoriev I.V."/>
            <person name="Hibbett D."/>
            <person name="Nagy L.G."/>
            <person name="Martin F.M."/>
        </authorList>
    </citation>
    <scope>NUCLEOTIDE SEQUENCE</scope>
    <source>
        <strain evidence="1">P2</strain>
    </source>
</reference>
<dbReference type="EMBL" id="MU117978">
    <property type="protein sequence ID" value="KAF9651105.1"/>
    <property type="molecule type" value="Genomic_DNA"/>
</dbReference>
<comment type="caution">
    <text evidence="1">The sequence shown here is derived from an EMBL/GenBank/DDBJ whole genome shotgun (WGS) entry which is preliminary data.</text>
</comment>
<reference evidence="1" key="1">
    <citation type="submission" date="2019-10" db="EMBL/GenBank/DDBJ databases">
        <authorList>
            <consortium name="DOE Joint Genome Institute"/>
            <person name="Kuo A."/>
            <person name="Miyauchi S."/>
            <person name="Kiss E."/>
            <person name="Drula E."/>
            <person name="Kohler A."/>
            <person name="Sanchez-Garcia M."/>
            <person name="Andreopoulos B."/>
            <person name="Barry K.W."/>
            <person name="Bonito G."/>
            <person name="Buee M."/>
            <person name="Carver A."/>
            <person name="Chen C."/>
            <person name="Cichocki N."/>
            <person name="Clum A."/>
            <person name="Culley D."/>
            <person name="Crous P.W."/>
            <person name="Fauchery L."/>
            <person name="Girlanda M."/>
            <person name="Hayes R."/>
            <person name="Keri Z."/>
            <person name="Labutti K."/>
            <person name="Lipzen A."/>
            <person name="Lombard V."/>
            <person name="Magnuson J."/>
            <person name="Maillard F."/>
            <person name="Morin E."/>
            <person name="Murat C."/>
            <person name="Nolan M."/>
            <person name="Ohm R."/>
            <person name="Pangilinan J."/>
            <person name="Pereira M."/>
            <person name="Perotto S."/>
            <person name="Peter M."/>
            <person name="Riley R."/>
            <person name="Sitrit Y."/>
            <person name="Stielow B."/>
            <person name="Szollosi G."/>
            <person name="Zifcakova L."/>
            <person name="Stursova M."/>
            <person name="Spatafora J.W."/>
            <person name="Tedersoo L."/>
            <person name="Vaario L.-M."/>
            <person name="Yamada A."/>
            <person name="Yan M."/>
            <person name="Wang P."/>
            <person name="Xu J."/>
            <person name="Bruns T."/>
            <person name="Baldrian P."/>
            <person name="Vilgalys R."/>
            <person name="Henrissat B."/>
            <person name="Grigoriev I.V."/>
            <person name="Hibbett D."/>
            <person name="Nagy L.G."/>
            <person name="Martin F.M."/>
        </authorList>
    </citation>
    <scope>NUCLEOTIDE SEQUENCE</scope>
    <source>
        <strain evidence="1">P2</strain>
    </source>
</reference>
<proteinExistence type="predicted"/>
<gene>
    <name evidence="1" type="ORF">BDM02DRAFT_3091777</name>
</gene>
<evidence type="ECO:0000313" key="1">
    <source>
        <dbReference type="EMBL" id="KAF9651105.1"/>
    </source>
</evidence>
<keyword evidence="2" id="KW-1185">Reference proteome</keyword>
<accession>A0ACB6ZNW3</accession>
<dbReference type="Proteomes" id="UP000886501">
    <property type="component" value="Unassembled WGS sequence"/>
</dbReference>
<protein>
    <submittedName>
        <fullName evidence="1">Uncharacterized protein</fullName>
    </submittedName>
</protein>
<organism evidence="1 2">
    <name type="scientific">Thelephora ganbajun</name>
    <name type="common">Ganba fungus</name>
    <dbReference type="NCBI Taxonomy" id="370292"/>
    <lineage>
        <taxon>Eukaryota</taxon>
        <taxon>Fungi</taxon>
        <taxon>Dikarya</taxon>
        <taxon>Basidiomycota</taxon>
        <taxon>Agaricomycotina</taxon>
        <taxon>Agaricomycetes</taxon>
        <taxon>Thelephorales</taxon>
        <taxon>Thelephoraceae</taxon>
        <taxon>Thelephora</taxon>
    </lineage>
</organism>
<name>A0ACB6ZNW3_THEGA</name>